<reference key="2">
    <citation type="submission" date="2011-05" db="EMBL/GenBank/DDBJ databases">
        <title>Complete genome sequence of the aerobic marine methanotroph Methylomonas methanica MC09.</title>
        <authorList>
            <person name="Boden R."/>
            <person name="Cunliffe M."/>
            <person name="Scanlan J."/>
            <person name="Moussard H."/>
            <person name="Kits K.D."/>
            <person name="Klotz M."/>
            <person name="Jetten M."/>
            <person name="Vuilleumier S."/>
            <person name="Han J."/>
            <person name="Peters L."/>
            <person name="Mikhailova N."/>
            <person name="Teshima H."/>
            <person name="Tapia R."/>
            <person name="Kyrpides N."/>
            <person name="Ivanova N."/>
            <person name="Pagani I."/>
            <person name="Cheng J.-F."/>
            <person name="Goodwin L."/>
            <person name="Han C."/>
            <person name="Hauser L."/>
            <person name="Land M."/>
            <person name="Lapidus A."/>
            <person name="Lucas S."/>
            <person name="Pitluck S."/>
            <person name="Woyke T."/>
            <person name="Stein L.Y."/>
            <person name="Murrell C."/>
        </authorList>
    </citation>
    <scope>NUCLEOTIDE SEQUENCE</scope>
    <source>
        <strain>MC09</strain>
    </source>
</reference>
<accession>G0A5P7</accession>
<name>G0A5P7_METMM</name>
<dbReference type="EMBL" id="CP002738">
    <property type="protein sequence ID" value="AEG02904.1"/>
    <property type="molecule type" value="Genomic_DNA"/>
</dbReference>
<gene>
    <name evidence="1" type="ordered locus">Metme_4565</name>
</gene>
<reference evidence="1 2" key="1">
    <citation type="journal article" date="2011" name="J. Bacteriol.">
        <title>Complete Genome Sequence of the Aerobic Marine Methanotroph Methylomonas methanica MC09.</title>
        <authorList>
            <person name="Boden R."/>
            <person name="Cunliffe M."/>
            <person name="Scanlan J."/>
            <person name="Moussard H."/>
            <person name="Kits K.D."/>
            <person name="Klotz M.G."/>
            <person name="Jetten M.S."/>
            <person name="Vuilleumier S."/>
            <person name="Han J."/>
            <person name="Peters L."/>
            <person name="Mikhailova N."/>
            <person name="Teshima H."/>
            <person name="Tapia R."/>
            <person name="Kyrpides N."/>
            <person name="Ivanova N."/>
            <person name="Pagani I."/>
            <person name="Cheng J.F."/>
            <person name="Goodwin L."/>
            <person name="Han C."/>
            <person name="Hauser L."/>
            <person name="Land M.L."/>
            <person name="Lapidus A."/>
            <person name="Lucas S."/>
            <person name="Pitluck S."/>
            <person name="Woyke T."/>
            <person name="Stein L."/>
            <person name="Murrell J.C."/>
        </authorList>
    </citation>
    <scope>NUCLEOTIDE SEQUENCE [LARGE SCALE GENOMIC DNA]</scope>
    <source>
        <strain evidence="1 2">MC09</strain>
    </source>
</reference>
<dbReference type="AlphaFoldDB" id="G0A5P7"/>
<dbReference type="OrthoDB" id="1550463at2"/>
<organism evidence="1 2">
    <name type="scientific">Methylomonas methanica (strain DSM 25384 / MC09)</name>
    <dbReference type="NCBI Taxonomy" id="857087"/>
    <lineage>
        <taxon>Bacteria</taxon>
        <taxon>Pseudomonadati</taxon>
        <taxon>Pseudomonadota</taxon>
        <taxon>Gammaproteobacteria</taxon>
        <taxon>Methylococcales</taxon>
        <taxon>Methylococcaceae</taxon>
        <taxon>Methylomonas</taxon>
    </lineage>
</organism>
<dbReference type="RefSeq" id="WP_013821117.1">
    <property type="nucleotide sequence ID" value="NC_015572.1"/>
</dbReference>
<sequence length="204" mass="23497">MTISSYTEWREEILEHFAKMFLDKTSTEVHVSPSGVFSLEISTYSGWKDSWNYSRGILRYVATGQVITDIIRNYGMFWFTWVVQQTGREFLLCGEDYQGYNVIEPALGTNIVTFPAEAFKGHGFCWAAVHPSPDGRTLAVEGCFWACPYELVFFDFSEPQRSPLPELHRVQDFESFGRWLNSDECSFTVGEGENITNSKWARFD</sequence>
<proteinExistence type="predicted"/>
<dbReference type="Proteomes" id="UP000008888">
    <property type="component" value="Chromosome"/>
</dbReference>
<dbReference type="HOGENOM" id="CLU_1341980_0_0_6"/>
<keyword evidence="2" id="KW-1185">Reference proteome</keyword>
<protein>
    <submittedName>
        <fullName evidence="1">Uncharacterized protein</fullName>
    </submittedName>
</protein>
<dbReference type="eggNOG" id="ENOG5032ZM1">
    <property type="taxonomic scope" value="Bacteria"/>
</dbReference>
<dbReference type="KEGG" id="mmt:Metme_4565"/>
<evidence type="ECO:0000313" key="2">
    <source>
        <dbReference type="Proteomes" id="UP000008888"/>
    </source>
</evidence>
<reference evidence="2" key="3">
    <citation type="submission" date="2011-05" db="EMBL/GenBank/DDBJ databases">
        <title>Complete sequence of Methylomonas methanica MC09.</title>
        <authorList>
            <consortium name="US DOE Joint Genome Institute"/>
            <person name="Lucas S."/>
            <person name="Han J."/>
            <person name="Lapidus A."/>
            <person name="Cheng J.-F."/>
            <person name="Goodwin L."/>
            <person name="Pitluck S."/>
            <person name="Peters L."/>
            <person name="Mikhailova N."/>
            <person name="Teshima H."/>
            <person name="Han C."/>
            <person name="Tapia R."/>
            <person name="Land M."/>
            <person name="Hauser L."/>
            <person name="Kyrpides N."/>
            <person name="Ivanova N."/>
            <person name="Pagani I."/>
            <person name="Stein L."/>
            <person name="Woyke T."/>
        </authorList>
    </citation>
    <scope>NUCLEOTIDE SEQUENCE [LARGE SCALE GENOMIC DNA]</scope>
    <source>
        <strain evidence="2">MC09</strain>
    </source>
</reference>
<evidence type="ECO:0000313" key="1">
    <source>
        <dbReference type="EMBL" id="AEG02904.1"/>
    </source>
</evidence>